<gene>
    <name evidence="1" type="ORF">GCM10011492_41070</name>
</gene>
<reference evidence="1" key="2">
    <citation type="submission" date="2020-09" db="EMBL/GenBank/DDBJ databases">
        <authorList>
            <person name="Sun Q."/>
            <person name="Zhou Y."/>
        </authorList>
    </citation>
    <scope>NUCLEOTIDE SEQUENCE</scope>
    <source>
        <strain evidence="1">CGMCC 1.15085</strain>
    </source>
</reference>
<organism evidence="1 2">
    <name type="scientific">Flexivirga endophytica</name>
    <dbReference type="NCBI Taxonomy" id="1849103"/>
    <lineage>
        <taxon>Bacteria</taxon>
        <taxon>Bacillati</taxon>
        <taxon>Actinomycetota</taxon>
        <taxon>Actinomycetes</taxon>
        <taxon>Micrococcales</taxon>
        <taxon>Dermacoccaceae</taxon>
        <taxon>Flexivirga</taxon>
    </lineage>
</organism>
<keyword evidence="2" id="KW-1185">Reference proteome</keyword>
<dbReference type="Proteomes" id="UP000636793">
    <property type="component" value="Unassembled WGS sequence"/>
</dbReference>
<evidence type="ECO:0000313" key="2">
    <source>
        <dbReference type="Proteomes" id="UP000636793"/>
    </source>
</evidence>
<dbReference type="EMBL" id="BMHI01000007">
    <property type="protein sequence ID" value="GGB45724.1"/>
    <property type="molecule type" value="Genomic_DNA"/>
</dbReference>
<reference evidence="1" key="1">
    <citation type="journal article" date="2014" name="Int. J. Syst. Evol. Microbiol.">
        <title>Complete genome sequence of Corynebacterium casei LMG S-19264T (=DSM 44701T), isolated from a smear-ripened cheese.</title>
        <authorList>
            <consortium name="US DOE Joint Genome Institute (JGI-PGF)"/>
            <person name="Walter F."/>
            <person name="Albersmeier A."/>
            <person name="Kalinowski J."/>
            <person name="Ruckert C."/>
        </authorList>
    </citation>
    <scope>NUCLEOTIDE SEQUENCE</scope>
    <source>
        <strain evidence="1">CGMCC 1.15085</strain>
    </source>
</reference>
<name>A0A916THH0_9MICO</name>
<evidence type="ECO:0000313" key="1">
    <source>
        <dbReference type="EMBL" id="GGB45724.1"/>
    </source>
</evidence>
<accession>A0A916THH0</accession>
<protein>
    <submittedName>
        <fullName evidence="1">Uncharacterized protein</fullName>
    </submittedName>
</protein>
<dbReference type="AlphaFoldDB" id="A0A916THH0"/>
<comment type="caution">
    <text evidence="1">The sequence shown here is derived from an EMBL/GenBank/DDBJ whole genome shotgun (WGS) entry which is preliminary data.</text>
</comment>
<sequence length="100" mass="11147">MILMAEKGTEPSVVLVHGAWHDPWHWHEVAKGGFEPPAEEPNIHPQTDREMVDERIMIMKPDRAPEVLFHDCPDVDDAVAASYGWAAAACDDLPHGDSPR</sequence>
<proteinExistence type="predicted"/>